<dbReference type="SUPFAM" id="SSF54427">
    <property type="entry name" value="NTF2-like"/>
    <property type="match status" value="1"/>
</dbReference>
<dbReference type="InterPro" id="IPR037401">
    <property type="entry name" value="SnoaL-like"/>
</dbReference>
<dbReference type="EMBL" id="JOKJ01000002">
    <property type="protein sequence ID" value="KEQ10699.1"/>
    <property type="molecule type" value="Genomic_DNA"/>
</dbReference>
<evidence type="ECO:0000259" key="1">
    <source>
        <dbReference type="Pfam" id="PF12680"/>
    </source>
</evidence>
<organism evidence="2 3">
    <name type="scientific">Pseudorhizobium pelagicum</name>
    <dbReference type="NCBI Taxonomy" id="1509405"/>
    <lineage>
        <taxon>Bacteria</taxon>
        <taxon>Pseudomonadati</taxon>
        <taxon>Pseudomonadota</taxon>
        <taxon>Alphaproteobacteria</taxon>
        <taxon>Hyphomicrobiales</taxon>
        <taxon>Rhizobiaceae</taxon>
        <taxon>Rhizobium/Agrobacterium group</taxon>
        <taxon>Pseudorhizobium</taxon>
    </lineage>
</organism>
<keyword evidence="3" id="KW-1185">Reference proteome</keyword>
<dbReference type="RefSeq" id="WP_037169695.1">
    <property type="nucleotide sequence ID" value="NZ_JOKI01000043.1"/>
</dbReference>
<dbReference type="Pfam" id="PF12680">
    <property type="entry name" value="SnoaL_2"/>
    <property type="match status" value="1"/>
</dbReference>
<feature type="domain" description="SnoaL-like" evidence="1">
    <location>
        <begin position="7"/>
        <end position="101"/>
    </location>
</feature>
<sequence length="107" mass="11569">MNLPDSVKTYFDADQSSDAEALVGAFSETAVVHDEGATYQGLEPIRRWWLEAKQKYGHTAQPISAANDGEGISVLATVSGNFPNSPAQLRFRFVVDQGKIAQLEIGA</sequence>
<dbReference type="AlphaFoldDB" id="A0A922P3T1"/>
<name>A0A922P3T1_9HYPH</name>
<reference evidence="2 3" key="1">
    <citation type="submission" date="2014-06" db="EMBL/GenBank/DDBJ databases">
        <title>Rhizobium pelagicum/R2-400B4.</title>
        <authorList>
            <person name="Kimes N.E."/>
            <person name="Lopez-Perez M."/>
        </authorList>
    </citation>
    <scope>NUCLEOTIDE SEQUENCE [LARGE SCALE GENOMIC DNA]</scope>
    <source>
        <strain evidence="2 3">R2-400B4</strain>
    </source>
</reference>
<proteinExistence type="predicted"/>
<comment type="caution">
    <text evidence="2">The sequence shown here is derived from an EMBL/GenBank/DDBJ whole genome shotgun (WGS) entry which is preliminary data.</text>
</comment>
<gene>
    <name evidence="2" type="ORF">GV68_10640</name>
</gene>
<dbReference type="Proteomes" id="UP000052167">
    <property type="component" value="Unassembled WGS sequence"/>
</dbReference>
<accession>A0A922P3T1</accession>
<evidence type="ECO:0000313" key="2">
    <source>
        <dbReference type="EMBL" id="KEQ10699.1"/>
    </source>
</evidence>
<evidence type="ECO:0000313" key="3">
    <source>
        <dbReference type="Proteomes" id="UP000052167"/>
    </source>
</evidence>
<protein>
    <recommendedName>
        <fullName evidence="1">SnoaL-like domain-containing protein</fullName>
    </recommendedName>
</protein>
<dbReference type="InterPro" id="IPR032710">
    <property type="entry name" value="NTF2-like_dom_sf"/>
</dbReference>
<dbReference type="OrthoDB" id="8684708at2"/>
<dbReference type="Gene3D" id="3.10.450.50">
    <property type="match status" value="1"/>
</dbReference>